<dbReference type="GO" id="GO:0009897">
    <property type="term" value="C:external side of plasma membrane"/>
    <property type="evidence" value="ECO:0007669"/>
    <property type="project" value="TreeGrafter"/>
</dbReference>
<evidence type="ECO:0000256" key="3">
    <source>
        <dbReference type="SAM" id="SignalP"/>
    </source>
</evidence>
<evidence type="ECO:0000256" key="2">
    <source>
        <dbReference type="SAM" id="MobiDB-lite"/>
    </source>
</evidence>
<evidence type="ECO:0000313" key="6">
    <source>
        <dbReference type="Proteomes" id="UP000694551"/>
    </source>
</evidence>
<organism evidence="5 6">
    <name type="scientific">Strix occidentalis caurina</name>
    <name type="common">northern spotted owl</name>
    <dbReference type="NCBI Taxonomy" id="311401"/>
    <lineage>
        <taxon>Eukaryota</taxon>
        <taxon>Metazoa</taxon>
        <taxon>Chordata</taxon>
        <taxon>Craniata</taxon>
        <taxon>Vertebrata</taxon>
        <taxon>Euteleostomi</taxon>
        <taxon>Archelosauria</taxon>
        <taxon>Archosauria</taxon>
        <taxon>Dinosauria</taxon>
        <taxon>Saurischia</taxon>
        <taxon>Theropoda</taxon>
        <taxon>Coelurosauria</taxon>
        <taxon>Aves</taxon>
        <taxon>Neognathae</taxon>
        <taxon>Neoaves</taxon>
        <taxon>Telluraves</taxon>
        <taxon>Strigiformes</taxon>
        <taxon>Strigidae</taxon>
        <taxon>Strix</taxon>
    </lineage>
</organism>
<dbReference type="Proteomes" id="UP000694551">
    <property type="component" value="Unplaced"/>
</dbReference>
<reference evidence="5" key="1">
    <citation type="submission" date="2025-08" db="UniProtKB">
        <authorList>
            <consortium name="Ensembl"/>
        </authorList>
    </citation>
    <scope>IDENTIFICATION</scope>
</reference>
<keyword evidence="3" id="KW-0732">Signal</keyword>
<name>A0A8D0FXG0_STROC</name>
<dbReference type="InterPro" id="IPR013783">
    <property type="entry name" value="Ig-like_fold"/>
</dbReference>
<dbReference type="InterPro" id="IPR036179">
    <property type="entry name" value="Ig-like_dom_sf"/>
</dbReference>
<dbReference type="PANTHER" id="PTHR14334">
    <property type="entry name" value="B-CELL ANTIGEN RECEPTOR COMPLEX-ASSOCIATED PROTEIN"/>
    <property type="match status" value="1"/>
</dbReference>
<feature type="compositionally biased region" description="Low complexity" evidence="2">
    <location>
        <begin position="280"/>
        <end position="293"/>
    </location>
</feature>
<dbReference type="Pfam" id="PF07686">
    <property type="entry name" value="V-set"/>
    <property type="match status" value="1"/>
</dbReference>
<dbReference type="SUPFAM" id="SSF48726">
    <property type="entry name" value="Immunoglobulin"/>
    <property type="match status" value="1"/>
</dbReference>
<evidence type="ECO:0000256" key="1">
    <source>
        <dbReference type="ARBA" id="ARBA00023319"/>
    </source>
</evidence>
<dbReference type="AlphaFoldDB" id="A0A8D0FXG0"/>
<accession>A0A8D0FXG0</accession>
<reference evidence="5" key="2">
    <citation type="submission" date="2025-09" db="UniProtKB">
        <authorList>
            <consortium name="Ensembl"/>
        </authorList>
    </citation>
    <scope>IDENTIFICATION</scope>
</reference>
<proteinExistence type="predicted"/>
<dbReference type="InterPro" id="IPR003599">
    <property type="entry name" value="Ig_sub"/>
</dbReference>
<dbReference type="SMART" id="SM00409">
    <property type="entry name" value="IG"/>
    <property type="match status" value="1"/>
</dbReference>
<dbReference type="InterPro" id="IPR007110">
    <property type="entry name" value="Ig-like_dom"/>
</dbReference>
<feature type="chain" id="PRO_5034669663" description="Ig-like domain-containing protein" evidence="3">
    <location>
        <begin position="24"/>
        <end position="325"/>
    </location>
</feature>
<dbReference type="CDD" id="cd00099">
    <property type="entry name" value="IgV"/>
    <property type="match status" value="1"/>
</dbReference>
<dbReference type="Ensembl" id="ENSSOCT00000022808.1">
    <property type="protein sequence ID" value="ENSSOCP00000022254.1"/>
    <property type="gene ID" value="ENSSOCG00000016561.1"/>
</dbReference>
<keyword evidence="1" id="KW-0393">Immunoglobulin domain</keyword>
<evidence type="ECO:0000259" key="4">
    <source>
        <dbReference type="PROSITE" id="PS50835"/>
    </source>
</evidence>
<sequence length="325" mass="33347">MAAGGSLAPAGLLWLCLAPAALLRLHQPQPVLVVKPGELVEISCEVSEDVESKYSLAWYRRGKDRPELLLKCQSGTKGEFSCSYRRPTVTLSIASAQPQHSGLYLCAHCTAQRCHFGNGTTLLVGDSWRAGSWVRVLAPHGDPQAPPSLVCAVGAAAGPVTVSWQGGAKGVLGLGSTELLLSPVGTAGGAGGLCEVQFNSSGPPVRRSVELRGATGEYGDTPPSWVTPGDTEAVGLAWSTAGARGDGPPCPPLSPVSCPSPSAPSIPNSSIPDPPPSLPVPLHHPSSCSIPSIPLCPPHTGDTSPRSVPSRPPARDPTVTRVTGG</sequence>
<feature type="region of interest" description="Disordered" evidence="2">
    <location>
        <begin position="240"/>
        <end position="325"/>
    </location>
</feature>
<dbReference type="GO" id="GO:0019815">
    <property type="term" value="C:B cell receptor complex"/>
    <property type="evidence" value="ECO:0007669"/>
    <property type="project" value="TreeGrafter"/>
</dbReference>
<dbReference type="GO" id="GO:0030183">
    <property type="term" value="P:B cell differentiation"/>
    <property type="evidence" value="ECO:0007669"/>
    <property type="project" value="TreeGrafter"/>
</dbReference>
<feature type="domain" description="Ig-like" evidence="4">
    <location>
        <begin position="19"/>
        <end position="106"/>
    </location>
</feature>
<protein>
    <recommendedName>
        <fullName evidence="4">Ig-like domain-containing protein</fullName>
    </recommendedName>
</protein>
<keyword evidence="6" id="KW-1185">Reference proteome</keyword>
<evidence type="ECO:0000313" key="5">
    <source>
        <dbReference type="Ensembl" id="ENSSOCP00000022254.1"/>
    </source>
</evidence>
<dbReference type="InterPro" id="IPR013106">
    <property type="entry name" value="Ig_V-set"/>
</dbReference>
<dbReference type="Gene3D" id="2.60.40.10">
    <property type="entry name" value="Immunoglobulins"/>
    <property type="match status" value="1"/>
</dbReference>
<feature type="signal peptide" evidence="3">
    <location>
        <begin position="1"/>
        <end position="23"/>
    </location>
</feature>
<feature type="compositionally biased region" description="Low complexity" evidence="2">
    <location>
        <begin position="255"/>
        <end position="271"/>
    </location>
</feature>
<dbReference type="PROSITE" id="PS50835">
    <property type="entry name" value="IG_LIKE"/>
    <property type="match status" value="1"/>
</dbReference>
<dbReference type="GO" id="GO:0050853">
    <property type="term" value="P:B cell receptor signaling pathway"/>
    <property type="evidence" value="ECO:0007669"/>
    <property type="project" value="TreeGrafter"/>
</dbReference>